<dbReference type="GO" id="GO:0046933">
    <property type="term" value="F:proton-transporting ATP synthase activity, rotational mechanism"/>
    <property type="evidence" value="ECO:0007669"/>
    <property type="project" value="TreeGrafter"/>
</dbReference>
<evidence type="ECO:0000256" key="7">
    <source>
        <dbReference type="ARBA" id="ARBA00022989"/>
    </source>
</evidence>
<dbReference type="AlphaFoldDB" id="A0A9E7V4J4"/>
<comment type="subcellular location">
    <subcellularLocation>
        <location evidence="1">Membrane</location>
        <topology evidence="1">Multi-pass membrane protein</topology>
    </subcellularLocation>
    <subcellularLocation>
        <location evidence="11">Mitochondrion inner membrane</location>
        <topology evidence="11">Multi-pass membrane protein</topology>
    </subcellularLocation>
</comment>
<evidence type="ECO:0000256" key="6">
    <source>
        <dbReference type="ARBA" id="ARBA00022781"/>
    </source>
</evidence>
<name>A0A9E7V4J4_9CHEL</name>
<comment type="similarity">
    <text evidence="2">Belongs to the ATPase A chain family.</text>
</comment>
<organism evidence="13">
    <name type="scientific">Austropallene bucera</name>
    <dbReference type="NCBI Taxonomy" id="2992010"/>
    <lineage>
        <taxon>Eukaryota</taxon>
        <taxon>Metazoa</taxon>
        <taxon>Ecdysozoa</taxon>
        <taxon>Arthropoda</taxon>
        <taxon>Chelicerata</taxon>
        <taxon>Pycnogonida</taxon>
        <taxon>Pantopoda</taxon>
        <taxon>Callipallenidae</taxon>
        <taxon>Austropallene</taxon>
    </lineage>
</organism>
<evidence type="ECO:0000313" key="13">
    <source>
        <dbReference type="EMBL" id="UYX57727.1"/>
    </source>
</evidence>
<dbReference type="GO" id="GO:0045259">
    <property type="term" value="C:proton-transporting ATP synthase complex"/>
    <property type="evidence" value="ECO:0007669"/>
    <property type="project" value="UniProtKB-KW"/>
</dbReference>
<evidence type="ECO:0000256" key="5">
    <source>
        <dbReference type="ARBA" id="ARBA00022692"/>
    </source>
</evidence>
<evidence type="ECO:0000256" key="9">
    <source>
        <dbReference type="ARBA" id="ARBA00023136"/>
    </source>
</evidence>
<keyword evidence="5 12" id="KW-0812">Transmembrane</keyword>
<dbReference type="GO" id="GO:0005743">
    <property type="term" value="C:mitochondrial inner membrane"/>
    <property type="evidence" value="ECO:0007669"/>
    <property type="project" value="UniProtKB-SubCell"/>
</dbReference>
<dbReference type="PANTHER" id="PTHR11410:SF0">
    <property type="entry name" value="ATP SYNTHASE SUBUNIT A"/>
    <property type="match status" value="1"/>
</dbReference>
<keyword evidence="6" id="KW-0375">Hydrogen ion transport</keyword>
<accession>A0A9E7V4J4</accession>
<evidence type="ECO:0000256" key="1">
    <source>
        <dbReference type="ARBA" id="ARBA00004141"/>
    </source>
</evidence>
<dbReference type="EMBL" id="OK412987">
    <property type="protein sequence ID" value="UYX57727.1"/>
    <property type="molecule type" value="Genomic_DNA"/>
</dbReference>
<gene>
    <name evidence="13" type="primary">atp6</name>
</gene>
<dbReference type="NCBIfam" id="TIGR01131">
    <property type="entry name" value="ATP_synt_6_or_A"/>
    <property type="match status" value="1"/>
</dbReference>
<dbReference type="CDD" id="cd00310">
    <property type="entry name" value="ATP-synt_Fo_a_6"/>
    <property type="match status" value="1"/>
</dbReference>
<dbReference type="RefSeq" id="YP_010561779.1">
    <property type="nucleotide sequence ID" value="NC_068517.1"/>
</dbReference>
<evidence type="ECO:0000256" key="8">
    <source>
        <dbReference type="ARBA" id="ARBA00023065"/>
    </source>
</evidence>
<dbReference type="SUPFAM" id="SSF81336">
    <property type="entry name" value="F1F0 ATP synthase subunit A"/>
    <property type="match status" value="1"/>
</dbReference>
<evidence type="ECO:0000256" key="12">
    <source>
        <dbReference type="SAM" id="Phobius"/>
    </source>
</evidence>
<keyword evidence="13" id="KW-0496">Mitochondrion</keyword>
<feature type="transmembrane region" description="Helical" evidence="12">
    <location>
        <begin position="180"/>
        <end position="200"/>
    </location>
</feature>
<feature type="transmembrane region" description="Helical" evidence="12">
    <location>
        <begin position="20"/>
        <end position="37"/>
    </location>
</feature>
<dbReference type="InterPro" id="IPR035908">
    <property type="entry name" value="F0_ATP_A_sf"/>
</dbReference>
<keyword evidence="8" id="KW-0406">Ion transport</keyword>
<dbReference type="PRINTS" id="PR00123">
    <property type="entry name" value="ATPASEA"/>
</dbReference>
<evidence type="ECO:0000256" key="3">
    <source>
        <dbReference type="ARBA" id="ARBA00022448"/>
    </source>
</evidence>
<evidence type="ECO:0000256" key="11">
    <source>
        <dbReference type="RuleBase" id="RU004450"/>
    </source>
</evidence>
<proteinExistence type="inferred from homology"/>
<dbReference type="InterPro" id="IPR000568">
    <property type="entry name" value="ATP_synth_F0_asu"/>
</dbReference>
<sequence length="203" mass="23551">MDLFSGLNTNMYLINLPMKWMSMMMIIFLIPNKFWMIPSRMESMKMKLTKFIPVKLTMLIPMMMAIMMMNWMSITPYIFSPSPHGLFVFMMAFPLWLSTEIMRTKSNLSKRISEMLPNRTPYFLVPLMIPVEMVSLLIRPMTLTLRLAINITAGSLITSLTTIGSFLMMPVILPQIMLHILEIAVSMIQAYVFISLINLYKKS</sequence>
<feature type="transmembrane region" description="Helical" evidence="12">
    <location>
        <begin position="147"/>
        <end position="168"/>
    </location>
</feature>
<dbReference type="PANTHER" id="PTHR11410">
    <property type="entry name" value="ATP SYNTHASE SUBUNIT A"/>
    <property type="match status" value="1"/>
</dbReference>
<keyword evidence="4" id="KW-0138">CF(0)</keyword>
<dbReference type="InterPro" id="IPR045083">
    <property type="entry name" value="ATP_synth_F0_asu_bact/mt"/>
</dbReference>
<keyword evidence="7 12" id="KW-1133">Transmembrane helix</keyword>
<keyword evidence="3" id="KW-0813">Transport</keyword>
<feature type="transmembrane region" description="Helical" evidence="12">
    <location>
        <begin position="58"/>
        <end position="79"/>
    </location>
</feature>
<evidence type="ECO:0000256" key="2">
    <source>
        <dbReference type="ARBA" id="ARBA00006810"/>
    </source>
</evidence>
<dbReference type="GeneID" id="76639752"/>
<evidence type="ECO:0000256" key="10">
    <source>
        <dbReference type="ARBA" id="ARBA00023310"/>
    </source>
</evidence>
<dbReference type="Pfam" id="PF00119">
    <property type="entry name" value="ATP-synt_A"/>
    <property type="match status" value="1"/>
</dbReference>
<keyword evidence="10" id="KW-0066">ATP synthesis</keyword>
<dbReference type="Gene3D" id="1.20.120.220">
    <property type="entry name" value="ATP synthase, F0 complex, subunit A"/>
    <property type="match status" value="1"/>
</dbReference>
<protein>
    <recommendedName>
        <fullName evidence="11">ATP synthase subunit a</fullName>
    </recommendedName>
</protein>
<feature type="transmembrane region" description="Helical" evidence="12">
    <location>
        <begin position="85"/>
        <end position="102"/>
    </location>
</feature>
<reference evidence="13" key="1">
    <citation type="journal article" date="2022" name="Polar Biol.">
        <title>Mitochondrial genomes provide insight into interfamilial relationships within Pycnogonida.</title>
        <authorList>
            <person name="Zehnpfennig J.R."/>
            <person name="Varney R.M."/>
            <person name="Halanych K.M."/>
            <person name="Mahon A.R."/>
        </authorList>
    </citation>
    <scope>NUCLEOTIDE SEQUENCE</scope>
</reference>
<evidence type="ECO:0000256" key="4">
    <source>
        <dbReference type="ARBA" id="ARBA00022547"/>
    </source>
</evidence>
<keyword evidence="9 12" id="KW-0472">Membrane</keyword>
<geneLocation type="mitochondrion" evidence="13"/>